<dbReference type="AlphaFoldDB" id="A0A6M3XXA9"/>
<evidence type="ECO:0000313" key="2">
    <source>
        <dbReference type="EMBL" id="QJI02581.1"/>
    </source>
</evidence>
<organism evidence="2">
    <name type="scientific">viral metagenome</name>
    <dbReference type="NCBI Taxonomy" id="1070528"/>
    <lineage>
        <taxon>unclassified sequences</taxon>
        <taxon>metagenomes</taxon>
        <taxon>organismal metagenomes</taxon>
    </lineage>
</organism>
<name>A0A6M3XXA9_9ZZZZ</name>
<feature type="domain" description="TtsA-like Glycoside hydrolase family 108" evidence="1">
    <location>
        <begin position="10"/>
        <end position="95"/>
    </location>
</feature>
<dbReference type="Pfam" id="PF05838">
    <property type="entry name" value="Glyco_hydro_108"/>
    <property type="match status" value="1"/>
</dbReference>
<accession>A0A6M3XXA9</accession>
<keyword evidence="2" id="KW-0378">Hydrolase</keyword>
<sequence>MKENFKEALNFVIKWEGFISGKPPDPGGLTIWGISEKSHKVAVWMMYDLINEGKKEEAFKIASDIYYEVYWLKSGCEHMHPPMDLIVFDSSVNMGRSMAEKLWDESKGDYKKFLLDRLYTYSKFKQAKLYFRGWANRTLDLYHFIKEEKKC</sequence>
<dbReference type="InterPro" id="IPR023346">
    <property type="entry name" value="Lysozyme-like_dom_sf"/>
</dbReference>
<dbReference type="EMBL" id="MT145013">
    <property type="protein sequence ID" value="QJI02581.1"/>
    <property type="molecule type" value="Genomic_DNA"/>
</dbReference>
<dbReference type="InterPro" id="IPR008565">
    <property type="entry name" value="TtsA-like_GH18_dom"/>
</dbReference>
<proteinExistence type="predicted"/>
<dbReference type="SUPFAM" id="SSF53955">
    <property type="entry name" value="Lysozyme-like"/>
    <property type="match status" value="1"/>
</dbReference>
<evidence type="ECO:0000259" key="1">
    <source>
        <dbReference type="Pfam" id="PF05838"/>
    </source>
</evidence>
<dbReference type="Gene3D" id="1.20.141.10">
    <property type="entry name" value="Chitosanase, subunit A, domain 1"/>
    <property type="match status" value="1"/>
</dbReference>
<reference evidence="2" key="1">
    <citation type="submission" date="2020-03" db="EMBL/GenBank/DDBJ databases">
        <title>The deep terrestrial virosphere.</title>
        <authorList>
            <person name="Holmfeldt K."/>
            <person name="Nilsson E."/>
            <person name="Simone D."/>
            <person name="Lopez-Fernandez M."/>
            <person name="Wu X."/>
            <person name="de Brujin I."/>
            <person name="Lundin D."/>
            <person name="Andersson A."/>
            <person name="Bertilsson S."/>
            <person name="Dopson M."/>
        </authorList>
    </citation>
    <scope>NUCLEOTIDE SEQUENCE</scope>
    <source>
        <strain evidence="2">TM448B03402</strain>
    </source>
</reference>
<protein>
    <submittedName>
        <fullName evidence="2">Putative glycoside hydrolase</fullName>
    </submittedName>
</protein>
<dbReference type="GO" id="GO:0016787">
    <property type="term" value="F:hydrolase activity"/>
    <property type="evidence" value="ECO:0007669"/>
    <property type="project" value="UniProtKB-KW"/>
</dbReference>
<gene>
    <name evidence="2" type="ORF">TM448B03402_0009</name>
</gene>